<evidence type="ECO:0000313" key="1">
    <source>
        <dbReference type="EMBL" id="KIJ22665.1"/>
    </source>
</evidence>
<dbReference type="AlphaFoldDB" id="A0A0C9UC40"/>
<reference evidence="1 2" key="1">
    <citation type="submission" date="2014-06" db="EMBL/GenBank/DDBJ databases">
        <title>Evolutionary Origins and Diversification of the Mycorrhizal Mutualists.</title>
        <authorList>
            <consortium name="DOE Joint Genome Institute"/>
            <consortium name="Mycorrhizal Genomics Consortium"/>
            <person name="Kohler A."/>
            <person name="Kuo A."/>
            <person name="Nagy L.G."/>
            <person name="Floudas D."/>
            <person name="Copeland A."/>
            <person name="Barry K.W."/>
            <person name="Cichocki N."/>
            <person name="Veneault-Fourrey C."/>
            <person name="LaButti K."/>
            <person name="Lindquist E.A."/>
            <person name="Lipzen A."/>
            <person name="Lundell T."/>
            <person name="Morin E."/>
            <person name="Murat C."/>
            <person name="Riley R."/>
            <person name="Ohm R."/>
            <person name="Sun H."/>
            <person name="Tunlid A."/>
            <person name="Henrissat B."/>
            <person name="Grigoriev I.V."/>
            <person name="Hibbett D.S."/>
            <person name="Martin F."/>
        </authorList>
    </citation>
    <scope>NUCLEOTIDE SEQUENCE [LARGE SCALE GENOMIC DNA]</scope>
    <source>
        <strain evidence="1 2">SS14</strain>
    </source>
</reference>
<dbReference type="HOGENOM" id="CLU_036093_4_1_1"/>
<sequence>GIQTGYNLCNTTAEGQSARCQTAIVNSLDDFCIWGLQQPGLSIVSTGVPLLHDALSLGMVRLYVFSGVQFMRMLDYLQVVGRINQSMINIMAGDIGGGEKNPHSTNNRGNPLSSLVYINGFIAGKEYMQVIGWHKRIFLGGNIFYFRIYDPNSPNAVNYCQHIYSMLNSVSRLSLMASR</sequence>
<gene>
    <name evidence="1" type="ORF">M422DRAFT_196914</name>
</gene>
<name>A0A0C9UC40_SPHS4</name>
<evidence type="ECO:0000313" key="2">
    <source>
        <dbReference type="Proteomes" id="UP000054279"/>
    </source>
</evidence>
<dbReference type="OrthoDB" id="2564904at2759"/>
<keyword evidence="2" id="KW-1185">Reference proteome</keyword>
<proteinExistence type="predicted"/>
<dbReference type="EMBL" id="KN838023">
    <property type="protein sequence ID" value="KIJ22665.1"/>
    <property type="molecule type" value="Genomic_DNA"/>
</dbReference>
<feature type="non-terminal residue" evidence="1">
    <location>
        <position position="179"/>
    </location>
</feature>
<organism evidence="1 2">
    <name type="scientific">Sphaerobolus stellatus (strain SS14)</name>
    <dbReference type="NCBI Taxonomy" id="990650"/>
    <lineage>
        <taxon>Eukaryota</taxon>
        <taxon>Fungi</taxon>
        <taxon>Dikarya</taxon>
        <taxon>Basidiomycota</taxon>
        <taxon>Agaricomycotina</taxon>
        <taxon>Agaricomycetes</taxon>
        <taxon>Phallomycetidae</taxon>
        <taxon>Geastrales</taxon>
        <taxon>Sphaerobolaceae</taxon>
        <taxon>Sphaerobolus</taxon>
    </lineage>
</organism>
<dbReference type="Proteomes" id="UP000054279">
    <property type="component" value="Unassembled WGS sequence"/>
</dbReference>
<accession>A0A0C9UC40</accession>
<protein>
    <submittedName>
        <fullName evidence="1">Uncharacterized protein</fullName>
    </submittedName>
</protein>